<evidence type="ECO:0000259" key="1">
    <source>
        <dbReference type="PROSITE" id="PS50835"/>
    </source>
</evidence>
<dbReference type="InterPro" id="IPR013783">
    <property type="entry name" value="Ig-like_fold"/>
</dbReference>
<evidence type="ECO:0000313" key="3">
    <source>
        <dbReference type="Proteomes" id="UP000728032"/>
    </source>
</evidence>
<protein>
    <recommendedName>
        <fullName evidence="1">Ig-like domain-containing protein</fullName>
    </recommendedName>
</protein>
<dbReference type="Gene3D" id="2.60.40.10">
    <property type="entry name" value="Immunoglobulins"/>
    <property type="match status" value="1"/>
</dbReference>
<organism evidence="2">
    <name type="scientific">Oppiella nova</name>
    <dbReference type="NCBI Taxonomy" id="334625"/>
    <lineage>
        <taxon>Eukaryota</taxon>
        <taxon>Metazoa</taxon>
        <taxon>Ecdysozoa</taxon>
        <taxon>Arthropoda</taxon>
        <taxon>Chelicerata</taxon>
        <taxon>Arachnida</taxon>
        <taxon>Acari</taxon>
        <taxon>Acariformes</taxon>
        <taxon>Sarcoptiformes</taxon>
        <taxon>Oribatida</taxon>
        <taxon>Brachypylina</taxon>
        <taxon>Oppioidea</taxon>
        <taxon>Oppiidae</taxon>
        <taxon>Oppiella</taxon>
    </lineage>
</organism>
<gene>
    <name evidence="2" type="ORF">ONB1V03_LOCUS3169</name>
</gene>
<dbReference type="InterPro" id="IPR036179">
    <property type="entry name" value="Ig-like_dom_sf"/>
</dbReference>
<dbReference type="OrthoDB" id="6244967at2759"/>
<dbReference type="SUPFAM" id="SSF48726">
    <property type="entry name" value="Immunoglobulin"/>
    <property type="match status" value="1"/>
</dbReference>
<reference evidence="2" key="1">
    <citation type="submission" date="2020-11" db="EMBL/GenBank/DDBJ databases">
        <authorList>
            <person name="Tran Van P."/>
        </authorList>
    </citation>
    <scope>NUCLEOTIDE SEQUENCE</scope>
</reference>
<dbReference type="EMBL" id="CAJPVJ010000873">
    <property type="protein sequence ID" value="CAG2163595.1"/>
    <property type="molecule type" value="Genomic_DNA"/>
</dbReference>
<dbReference type="AlphaFoldDB" id="A0A7R9QEA2"/>
<dbReference type="PROSITE" id="PS50835">
    <property type="entry name" value="IG_LIKE"/>
    <property type="match status" value="1"/>
</dbReference>
<proteinExistence type="predicted"/>
<dbReference type="Proteomes" id="UP000728032">
    <property type="component" value="Unassembled WGS sequence"/>
</dbReference>
<sequence>MTCDNCTIHGVFAQEEGLDWKKVDVDYYGPKIGIQMTRIETIVVSNASAYDSGFYRCNSFSRNYHRLDVITSEPISSTADPIPEPNIAFEEIKEELSTTIKFKNGIKIEIDDRRTVEESNLIIRDATSVVDSGDYLCRVDSLSSRGGSQFGQMIQLRAPIRVKPFPNTDSVAEGDRRVIRCEYTGYPVGKIRWLIGSICFI</sequence>
<evidence type="ECO:0000313" key="2">
    <source>
        <dbReference type="EMBL" id="CAD7641574.1"/>
    </source>
</evidence>
<accession>A0A7R9QEA2</accession>
<dbReference type="InterPro" id="IPR007110">
    <property type="entry name" value="Ig-like_dom"/>
</dbReference>
<dbReference type="EMBL" id="OC915698">
    <property type="protein sequence ID" value="CAD7641574.1"/>
    <property type="molecule type" value="Genomic_DNA"/>
</dbReference>
<name>A0A7R9QEA2_9ACAR</name>
<keyword evidence="3" id="KW-1185">Reference proteome</keyword>
<feature type="domain" description="Ig-like" evidence="1">
    <location>
        <begin position="1"/>
        <end position="76"/>
    </location>
</feature>